<keyword evidence="3" id="KW-1185">Reference proteome</keyword>
<dbReference type="InterPro" id="IPR050564">
    <property type="entry name" value="F420-G6PD/mer"/>
</dbReference>
<dbReference type="RefSeq" id="WP_108594560.1">
    <property type="nucleotide sequence ID" value="NZ_CP028913.1"/>
</dbReference>
<organism evidence="2 3">
    <name type="scientific">Agromyces badenianii</name>
    <dbReference type="NCBI Taxonomy" id="2080742"/>
    <lineage>
        <taxon>Bacteria</taxon>
        <taxon>Bacillati</taxon>
        <taxon>Actinomycetota</taxon>
        <taxon>Actinomycetes</taxon>
        <taxon>Micrococcales</taxon>
        <taxon>Microbacteriaceae</taxon>
        <taxon>Agromyces</taxon>
    </lineage>
</organism>
<evidence type="ECO:0000259" key="1">
    <source>
        <dbReference type="Pfam" id="PF00296"/>
    </source>
</evidence>
<feature type="domain" description="Luciferase-like" evidence="1">
    <location>
        <begin position="11"/>
        <end position="234"/>
    </location>
</feature>
<dbReference type="SUPFAM" id="SSF51679">
    <property type="entry name" value="Bacterial luciferase-like"/>
    <property type="match status" value="1"/>
</dbReference>
<dbReference type="Proteomes" id="UP000244729">
    <property type="component" value="Chromosome"/>
</dbReference>
<dbReference type="GO" id="GO:0016705">
    <property type="term" value="F:oxidoreductase activity, acting on paired donors, with incorporation or reduction of molecular oxygen"/>
    <property type="evidence" value="ECO:0007669"/>
    <property type="project" value="InterPro"/>
</dbReference>
<dbReference type="AlphaFoldDB" id="A0A2S0WTW8"/>
<sequence length="291" mass="30844">MPRIGAIFQPAFPPERLRSAVEAAEAGGVPELWLWEDCFQESAFATAAAALAWSERLRVGIGVSPMPLRNVAVIAMEIATIERMFPGRLLPGVGHGVQRWMAQTGSRVASPLTLMREYAPALRQLLAGDEVTTSGRYVTLDRVRLDWPPAVAPLVYAAGEGPKTLKLTGEVADGTVLTGGTTVDRAAEAVAAIAAGRTAAGREGRNEVVVYLLAAFGGGDADARAKAELTRWNMPEDQRLAAVGDASDVTELAARFFDVGVDAVVLQPTSDEPDLEGFMRHVGEVARLVAG</sequence>
<protein>
    <submittedName>
        <fullName evidence="2">N5,N10-methylene tetrahydromethanopterin reductase</fullName>
    </submittedName>
</protein>
<dbReference type="Gene3D" id="3.20.20.30">
    <property type="entry name" value="Luciferase-like domain"/>
    <property type="match status" value="1"/>
</dbReference>
<dbReference type="InterPro" id="IPR036661">
    <property type="entry name" value="Luciferase-like_sf"/>
</dbReference>
<dbReference type="PANTHER" id="PTHR43244">
    <property type="match status" value="1"/>
</dbReference>
<dbReference type="EMBL" id="CP028913">
    <property type="protein sequence ID" value="AWB94738.1"/>
    <property type="molecule type" value="Genomic_DNA"/>
</dbReference>
<dbReference type="PANTHER" id="PTHR43244:SF2">
    <property type="entry name" value="CONSERVED HYPOTHETICAL ALANINE AND PROLINE-RICH PROTEIN"/>
    <property type="match status" value="1"/>
</dbReference>
<dbReference type="OrthoDB" id="675245at2"/>
<evidence type="ECO:0000313" key="2">
    <source>
        <dbReference type="EMBL" id="AWB94738.1"/>
    </source>
</evidence>
<evidence type="ECO:0000313" key="3">
    <source>
        <dbReference type="Proteomes" id="UP000244729"/>
    </source>
</evidence>
<dbReference type="Pfam" id="PF00296">
    <property type="entry name" value="Bac_luciferase"/>
    <property type="match status" value="1"/>
</dbReference>
<dbReference type="CDD" id="cd01097">
    <property type="entry name" value="Tetrahydromethanopterin_reductase"/>
    <property type="match status" value="1"/>
</dbReference>
<dbReference type="InterPro" id="IPR011251">
    <property type="entry name" value="Luciferase-like_dom"/>
</dbReference>
<name>A0A2S0WTW8_9MICO</name>
<proteinExistence type="predicted"/>
<accession>A0A2S0WTW8</accession>
<reference evidence="2 3" key="1">
    <citation type="submission" date="2018-04" db="EMBL/GenBank/DDBJ databases">
        <authorList>
            <person name="Li J."/>
        </authorList>
    </citation>
    <scope>NUCLEOTIDE SEQUENCE [LARGE SCALE GENOMIC DNA]</scope>
    <source>
        <strain evidence="3">30A</strain>
    </source>
</reference>
<dbReference type="KEGG" id="agm:DCE93_02925"/>
<gene>
    <name evidence="2" type="ORF">DCE93_02925</name>
</gene>